<dbReference type="EMBL" id="QOQK01000036">
    <property type="protein sequence ID" value="RCL83160.1"/>
    <property type="molecule type" value="Genomic_DNA"/>
</dbReference>
<name>A0A368EGA9_9PROT</name>
<sequence>MTKRDTVLEITDLHHQYGDADKLVKVLNGVNFSLYRGENVALLGPSGAGKSTFLHLVGLLESAHHGSIKLLGQNVAGCSDAQQTLLRRQSIGFVYQFHNLLAEFTALENVMLPMRLAGKSKDVAREKAATLLNRLNLTERHEHYPGQLSGGEQQRVAIARALANDPVLLLADEPTGNLDPASGRMVFELLLETANEHGSAALVATHNPELATLMDRQITLTDGIIHA</sequence>
<keyword evidence="2" id="KW-1003">Cell membrane</keyword>
<evidence type="ECO:0000256" key="3">
    <source>
        <dbReference type="ARBA" id="ARBA00022741"/>
    </source>
</evidence>
<dbReference type="CDD" id="cd03255">
    <property type="entry name" value="ABC_MJ0796_LolCDE_FtsE"/>
    <property type="match status" value="1"/>
</dbReference>
<dbReference type="PANTHER" id="PTHR24220:SF689">
    <property type="entry name" value="LIPOPROTEIN-RELEASING SYSTEM ATP-BINDING PROTEIN LOLD"/>
    <property type="match status" value="1"/>
</dbReference>
<accession>A0A368EGA9</accession>
<dbReference type="InterPro" id="IPR003593">
    <property type="entry name" value="AAA+_ATPase"/>
</dbReference>
<evidence type="ECO:0000259" key="6">
    <source>
        <dbReference type="PROSITE" id="PS50893"/>
    </source>
</evidence>
<keyword evidence="2" id="KW-0472">Membrane</keyword>
<dbReference type="Gene3D" id="3.40.50.300">
    <property type="entry name" value="P-loop containing nucleotide triphosphate hydrolases"/>
    <property type="match status" value="1"/>
</dbReference>
<dbReference type="GO" id="GO:0016887">
    <property type="term" value="F:ATP hydrolysis activity"/>
    <property type="evidence" value="ECO:0007669"/>
    <property type="project" value="InterPro"/>
</dbReference>
<dbReference type="SMART" id="SM00382">
    <property type="entry name" value="AAA"/>
    <property type="match status" value="1"/>
</dbReference>
<protein>
    <submittedName>
        <fullName evidence="7">ABC transporter ATP-binding protein</fullName>
    </submittedName>
</protein>
<feature type="domain" description="ABC transporter" evidence="6">
    <location>
        <begin position="8"/>
        <end position="227"/>
    </location>
</feature>
<dbReference type="GO" id="GO:0089705">
    <property type="term" value="P:protein localization to outer membrane"/>
    <property type="evidence" value="ECO:0007669"/>
    <property type="project" value="TreeGrafter"/>
</dbReference>
<keyword evidence="2" id="KW-0997">Cell inner membrane</keyword>
<dbReference type="PROSITE" id="PS00211">
    <property type="entry name" value="ABC_TRANSPORTER_1"/>
    <property type="match status" value="1"/>
</dbReference>
<dbReference type="InterPro" id="IPR017871">
    <property type="entry name" value="ABC_transporter-like_CS"/>
</dbReference>
<organism evidence="7 8">
    <name type="scientific">PS1 clade bacterium</name>
    <dbReference type="NCBI Taxonomy" id="2175152"/>
    <lineage>
        <taxon>Bacteria</taxon>
        <taxon>Pseudomonadati</taxon>
        <taxon>Pseudomonadota</taxon>
        <taxon>Alphaproteobacteria</taxon>
        <taxon>PS1 clade</taxon>
    </lineage>
</organism>
<evidence type="ECO:0000313" key="8">
    <source>
        <dbReference type="Proteomes" id="UP000252289"/>
    </source>
</evidence>
<dbReference type="GO" id="GO:0005524">
    <property type="term" value="F:ATP binding"/>
    <property type="evidence" value="ECO:0007669"/>
    <property type="project" value="UniProtKB-KW"/>
</dbReference>
<dbReference type="Pfam" id="PF00005">
    <property type="entry name" value="ABC_tran"/>
    <property type="match status" value="1"/>
</dbReference>
<proteinExistence type="inferred from homology"/>
<dbReference type="GO" id="GO:0098796">
    <property type="term" value="C:membrane protein complex"/>
    <property type="evidence" value="ECO:0007669"/>
    <property type="project" value="UniProtKB-ARBA"/>
</dbReference>
<dbReference type="FunFam" id="3.40.50.300:FF:000032">
    <property type="entry name" value="Export ABC transporter ATP-binding protein"/>
    <property type="match status" value="1"/>
</dbReference>
<evidence type="ECO:0000256" key="2">
    <source>
        <dbReference type="ARBA" id="ARBA00022519"/>
    </source>
</evidence>
<keyword evidence="3" id="KW-0547">Nucleotide-binding</keyword>
<dbReference type="SUPFAM" id="SSF52540">
    <property type="entry name" value="P-loop containing nucleoside triphosphate hydrolases"/>
    <property type="match status" value="1"/>
</dbReference>
<evidence type="ECO:0000256" key="5">
    <source>
        <dbReference type="ARBA" id="ARBA00038388"/>
    </source>
</evidence>
<dbReference type="GO" id="GO:0044874">
    <property type="term" value="P:lipoprotein localization to outer membrane"/>
    <property type="evidence" value="ECO:0007669"/>
    <property type="project" value="TreeGrafter"/>
</dbReference>
<dbReference type="Proteomes" id="UP000252289">
    <property type="component" value="Unassembled WGS sequence"/>
</dbReference>
<evidence type="ECO:0000256" key="4">
    <source>
        <dbReference type="ARBA" id="ARBA00022840"/>
    </source>
</evidence>
<dbReference type="AlphaFoldDB" id="A0A368EGA9"/>
<dbReference type="InterPro" id="IPR027417">
    <property type="entry name" value="P-loop_NTPase"/>
</dbReference>
<dbReference type="PROSITE" id="PS50893">
    <property type="entry name" value="ABC_TRANSPORTER_2"/>
    <property type="match status" value="1"/>
</dbReference>
<keyword evidence="4 7" id="KW-0067">ATP-binding</keyword>
<comment type="similarity">
    <text evidence="5">Belongs to the ABC transporter superfamily. Macrolide exporter (TC 3.A.1.122) family.</text>
</comment>
<keyword evidence="1" id="KW-0813">Transport</keyword>
<dbReference type="InterPro" id="IPR015854">
    <property type="entry name" value="ABC_transpr_LolD-like"/>
</dbReference>
<comment type="caution">
    <text evidence="7">The sequence shown here is derived from an EMBL/GenBank/DDBJ whole genome shotgun (WGS) entry which is preliminary data.</text>
</comment>
<dbReference type="GO" id="GO:0005886">
    <property type="term" value="C:plasma membrane"/>
    <property type="evidence" value="ECO:0007669"/>
    <property type="project" value="TreeGrafter"/>
</dbReference>
<evidence type="ECO:0000313" key="7">
    <source>
        <dbReference type="EMBL" id="RCL83160.1"/>
    </source>
</evidence>
<dbReference type="GO" id="GO:0022857">
    <property type="term" value="F:transmembrane transporter activity"/>
    <property type="evidence" value="ECO:0007669"/>
    <property type="project" value="TreeGrafter"/>
</dbReference>
<dbReference type="InterPro" id="IPR003439">
    <property type="entry name" value="ABC_transporter-like_ATP-bd"/>
</dbReference>
<evidence type="ECO:0000256" key="1">
    <source>
        <dbReference type="ARBA" id="ARBA00022448"/>
    </source>
</evidence>
<reference evidence="7 8" key="1">
    <citation type="journal article" date="2018" name="Microbiome">
        <title>Fine metagenomic profile of the Mediterranean stratified and mixed water columns revealed by assembly and recruitment.</title>
        <authorList>
            <person name="Haro-Moreno J.M."/>
            <person name="Lopez-Perez M."/>
            <person name="De La Torre J.R."/>
            <person name="Picazo A."/>
            <person name="Camacho A."/>
            <person name="Rodriguez-Valera F."/>
        </authorList>
    </citation>
    <scope>NUCLEOTIDE SEQUENCE [LARGE SCALE GENOMIC DNA]</scope>
    <source>
        <strain evidence="7">MED-G50</strain>
    </source>
</reference>
<dbReference type="InterPro" id="IPR017911">
    <property type="entry name" value="MacB-like_ATP-bd"/>
</dbReference>
<dbReference type="PANTHER" id="PTHR24220">
    <property type="entry name" value="IMPORT ATP-BINDING PROTEIN"/>
    <property type="match status" value="1"/>
</dbReference>
<gene>
    <name evidence="7" type="ORF">DBW64_05900</name>
</gene>